<dbReference type="GO" id="GO:0012505">
    <property type="term" value="C:endomembrane system"/>
    <property type="evidence" value="ECO:0007669"/>
    <property type="project" value="UniProtKB-SubCell"/>
</dbReference>
<proteinExistence type="inferred from homology"/>
<sequence length="410" mass="46811">MLSISWINLIVPPIAGGVIGYFTNDLAISMLFKPYRPVKIGDYQLPFTPGLIPRNQERLARRISDAILGSLLTPEELENLARRLLQTERVKAAIFWLLELTLEQVKSQTEQRSAQVLANILRDLFGQSLPRLVKVWARRNDFLETQLNQIFDQVLVELQFSEDQAGKLADWLLQVVLPPDRLRIALIDFLTDRNIEILDERLREKTSGTYWILANLFGARNTLLRLRDYCVHEREECNQRLGDLIIALGIRERLLESLQNITLQSLPTATTRQLRVLFQHSVRDYIQRQGLQFVQGFSQTVDWDHMALTILNRLKSSTTLTQSLVVVSEDLALVLERYLERDLELIVEKAIPILDLDTVIMERVKATSPENLEAAIQGIVKTELQAIVNLGGVLGFLIGLGQTLFLAWQG</sequence>
<keyword evidence="4 6" id="KW-1133">Transmembrane helix</keyword>
<evidence type="ECO:0000256" key="6">
    <source>
        <dbReference type="SAM" id="Phobius"/>
    </source>
</evidence>
<evidence type="ECO:0000256" key="4">
    <source>
        <dbReference type="ARBA" id="ARBA00022989"/>
    </source>
</evidence>
<name>A0AAE4FQU4_9CYAN</name>
<evidence type="ECO:0000313" key="8">
    <source>
        <dbReference type="Proteomes" id="UP001268256"/>
    </source>
</evidence>
<dbReference type="Pfam" id="PF04286">
    <property type="entry name" value="DUF445"/>
    <property type="match status" value="1"/>
</dbReference>
<evidence type="ECO:0000256" key="3">
    <source>
        <dbReference type="ARBA" id="ARBA00022692"/>
    </source>
</evidence>
<protein>
    <submittedName>
        <fullName evidence="7">DUF445 family protein</fullName>
    </submittedName>
</protein>
<evidence type="ECO:0000313" key="7">
    <source>
        <dbReference type="EMBL" id="MDS3859281.1"/>
    </source>
</evidence>
<comment type="subcellular location">
    <subcellularLocation>
        <location evidence="1">Endomembrane system</location>
    </subcellularLocation>
</comment>
<reference evidence="8" key="1">
    <citation type="submission" date="2023-07" db="EMBL/GenBank/DDBJ databases">
        <authorList>
            <person name="Luz R."/>
            <person name="Cordeiro R."/>
            <person name="Fonseca A."/>
            <person name="Goncalves V."/>
        </authorList>
    </citation>
    <scope>NUCLEOTIDE SEQUENCE [LARGE SCALE GENOMIC DNA]</scope>
    <source>
        <strain evidence="8">BACA0444</strain>
    </source>
</reference>
<evidence type="ECO:0000256" key="1">
    <source>
        <dbReference type="ARBA" id="ARBA00004308"/>
    </source>
</evidence>
<organism evidence="7 8">
    <name type="scientific">Pseudocalidococcus azoricus BACA0444</name>
    <dbReference type="NCBI Taxonomy" id="2918990"/>
    <lineage>
        <taxon>Bacteria</taxon>
        <taxon>Bacillati</taxon>
        <taxon>Cyanobacteriota</taxon>
        <taxon>Cyanophyceae</taxon>
        <taxon>Acaryochloridales</taxon>
        <taxon>Thermosynechococcaceae</taxon>
        <taxon>Pseudocalidococcus</taxon>
        <taxon>Pseudocalidococcus azoricus</taxon>
    </lineage>
</organism>
<keyword evidence="8" id="KW-1185">Reference proteome</keyword>
<dbReference type="PIRSF" id="PIRSF032178">
    <property type="entry name" value="UCP032178"/>
    <property type="match status" value="1"/>
</dbReference>
<dbReference type="PANTHER" id="PTHR35791:SF1">
    <property type="entry name" value="UPF0754 MEMBRANE PROTEIN YHEB"/>
    <property type="match status" value="1"/>
</dbReference>
<dbReference type="InterPro" id="IPR016991">
    <property type="entry name" value="UCP032178"/>
</dbReference>
<keyword evidence="5 6" id="KW-0472">Membrane</keyword>
<comment type="caution">
    <text evidence="7">The sequence shown here is derived from an EMBL/GenBank/DDBJ whole genome shotgun (WGS) entry which is preliminary data.</text>
</comment>
<dbReference type="AlphaFoldDB" id="A0AAE4FQU4"/>
<accession>A0AAE4FQU4</accession>
<dbReference type="EMBL" id="JAVMIP010000001">
    <property type="protein sequence ID" value="MDS3859281.1"/>
    <property type="molecule type" value="Genomic_DNA"/>
</dbReference>
<dbReference type="InterPro" id="IPR007383">
    <property type="entry name" value="DUF445"/>
</dbReference>
<evidence type="ECO:0000256" key="5">
    <source>
        <dbReference type="ARBA" id="ARBA00023136"/>
    </source>
</evidence>
<evidence type="ECO:0000256" key="2">
    <source>
        <dbReference type="ARBA" id="ARBA00008053"/>
    </source>
</evidence>
<dbReference type="PANTHER" id="PTHR35791">
    <property type="entry name" value="UPF0754 MEMBRANE PROTEIN YHEB"/>
    <property type="match status" value="1"/>
</dbReference>
<feature type="transmembrane region" description="Helical" evidence="6">
    <location>
        <begin position="386"/>
        <end position="408"/>
    </location>
</feature>
<keyword evidence="3 6" id="KW-0812">Transmembrane</keyword>
<dbReference type="Proteomes" id="UP001268256">
    <property type="component" value="Unassembled WGS sequence"/>
</dbReference>
<comment type="similarity">
    <text evidence="2">Belongs to the UPF0754 family.</text>
</comment>
<gene>
    <name evidence="7" type="ORF">RIF25_00530</name>
</gene>
<dbReference type="RefSeq" id="WP_322876616.1">
    <property type="nucleotide sequence ID" value="NZ_JAVMIP010000001.1"/>
</dbReference>